<accession>R4UEC5</accession>
<dbReference type="STRING" id="1276229.SSYRP_v1c06840"/>
<dbReference type="InterPro" id="IPR030677">
    <property type="entry name" value="Nnr"/>
</dbReference>
<keyword evidence="10 17" id="KW-0520">NAD</keyword>
<evidence type="ECO:0000256" key="11">
    <source>
        <dbReference type="ARBA" id="ARBA00023235"/>
    </source>
</evidence>
<keyword evidence="21" id="KW-0418">Kinase</keyword>
<dbReference type="Proteomes" id="UP000013963">
    <property type="component" value="Chromosome"/>
</dbReference>
<dbReference type="PATRIC" id="fig|1276229.3.peg.679"/>
<feature type="binding site" evidence="17">
    <location>
        <position position="442"/>
    </location>
    <ligand>
        <name>AMP</name>
        <dbReference type="ChEBI" id="CHEBI:456215"/>
    </ligand>
</feature>
<comment type="cofactor">
    <cofactor evidence="18">
        <name>K(+)</name>
        <dbReference type="ChEBI" id="CHEBI:29103"/>
    </cofactor>
    <text evidence="18">Binds 1 potassium ion per subunit.</text>
</comment>
<proteinExistence type="inferred from homology"/>
<dbReference type="AlphaFoldDB" id="R4UEC5"/>
<evidence type="ECO:0000256" key="7">
    <source>
        <dbReference type="ARBA" id="ARBA00022840"/>
    </source>
</evidence>
<feature type="binding site" evidence="17">
    <location>
        <position position="443"/>
    </location>
    <ligand>
        <name>(6S)-NADPHX</name>
        <dbReference type="ChEBI" id="CHEBI:64076"/>
    </ligand>
</feature>
<dbReference type="GO" id="GO:0052855">
    <property type="term" value="F:ADP-dependent NAD(P)H-hydrate dehydratase activity"/>
    <property type="evidence" value="ECO:0007669"/>
    <property type="project" value="UniProtKB-UniRule"/>
</dbReference>
<dbReference type="GO" id="GO:0110051">
    <property type="term" value="P:metabolite repair"/>
    <property type="evidence" value="ECO:0007669"/>
    <property type="project" value="TreeGrafter"/>
</dbReference>
<keyword evidence="12 17" id="KW-0456">Lyase</keyword>
<dbReference type="PROSITE" id="PS51385">
    <property type="entry name" value="YJEF_N"/>
    <property type="match status" value="1"/>
</dbReference>
<evidence type="ECO:0000256" key="13">
    <source>
        <dbReference type="ARBA" id="ARBA00023268"/>
    </source>
</evidence>
<dbReference type="SUPFAM" id="SSF64153">
    <property type="entry name" value="YjeF N-terminal domain-like"/>
    <property type="match status" value="1"/>
</dbReference>
<comment type="catalytic activity">
    <reaction evidence="16 17 18">
        <text>(6S)-NADPHX + ADP = AMP + phosphate + NADPH + H(+)</text>
        <dbReference type="Rhea" id="RHEA:32235"/>
        <dbReference type="ChEBI" id="CHEBI:15378"/>
        <dbReference type="ChEBI" id="CHEBI:43474"/>
        <dbReference type="ChEBI" id="CHEBI:57783"/>
        <dbReference type="ChEBI" id="CHEBI:64076"/>
        <dbReference type="ChEBI" id="CHEBI:456215"/>
        <dbReference type="ChEBI" id="CHEBI:456216"/>
        <dbReference type="EC" id="4.2.1.136"/>
    </reaction>
</comment>
<name>R4UEC5_9MOLU</name>
<evidence type="ECO:0000256" key="5">
    <source>
        <dbReference type="ARBA" id="ARBA00022723"/>
    </source>
</evidence>
<evidence type="ECO:0000256" key="12">
    <source>
        <dbReference type="ARBA" id="ARBA00023239"/>
    </source>
</evidence>
<gene>
    <name evidence="21" type="primary">yxkO</name>
    <name evidence="17" type="synonym">nnrD</name>
    <name evidence="21" type="ORF">SSYRP_v1c06840</name>
</gene>
<evidence type="ECO:0000256" key="4">
    <source>
        <dbReference type="ARBA" id="ARBA00009524"/>
    </source>
</evidence>
<dbReference type="OrthoDB" id="9806925at2"/>
<feature type="domain" description="YjeF C-terminal" evidence="19">
    <location>
        <begin position="231"/>
        <end position="500"/>
    </location>
</feature>
<evidence type="ECO:0000256" key="18">
    <source>
        <dbReference type="PIRNR" id="PIRNR017184"/>
    </source>
</evidence>
<evidence type="ECO:0000256" key="14">
    <source>
        <dbReference type="ARBA" id="ARBA00025153"/>
    </source>
</evidence>
<sequence length="505" mass="56152">MIYIGTTEKFYRLEQIIMDNYKVSSLNLIAKTATSLLSFLSPQPRKYLIFVGWGNNGAQGLALAQMIVEKNVGNNVKVVFCAPKLDFLAHQTPVNKHWTNLIAQQDKIATCYLDNNEYQEWITECEEIIDCIFGLGFEGNMAKKLQELITDINKSNKPILACDIPSGIINDEQKTPSVAIKASRTVTFFIYKTAFINYQIIPFLGKITLTTLDFEQEKINEFCNQIIDNKIFIVDNVKITPRPLVTNKGNYGKLMLFGSNNDYLNAGTIAANMAIQAGAGHLTWVIPQELRTYLVNTVLEMTYCDANDRSKILDLLEKVINVVIFGPGTGRTERTLNLLKLVLDNYEGRIVIDADGINVLTPELLRKLKNRGIITPHPQEFARLINKPLEVVLSDRVALAQELASKYKIIVVLKGYQTIITDGEVTYINSTGNPYMATPGMGDALTGLIASLCGQGYNNLTASYLAVYLHGFCGDLVAQTKKPVLATDVVNKIGNVIAQLINSNY</sequence>
<evidence type="ECO:0000259" key="19">
    <source>
        <dbReference type="PROSITE" id="PS51383"/>
    </source>
</evidence>
<evidence type="ECO:0000259" key="20">
    <source>
        <dbReference type="PROSITE" id="PS51385"/>
    </source>
</evidence>
<dbReference type="PANTHER" id="PTHR12592:SF0">
    <property type="entry name" value="ATP-DEPENDENT (S)-NAD(P)H-HYDRATE DEHYDRATASE"/>
    <property type="match status" value="1"/>
</dbReference>
<evidence type="ECO:0000256" key="16">
    <source>
        <dbReference type="ARBA" id="ARBA00049209"/>
    </source>
</evidence>
<reference evidence="21 22" key="1">
    <citation type="journal article" date="2013" name="Genome Biol. Evol.">
        <title>Complete genomes of two dipteran-associated spiroplasmas provided insights into the origin, dynamics, and impacts of viral invasion in spiroplasma.</title>
        <authorList>
            <person name="Ku C."/>
            <person name="Lo W.S."/>
            <person name="Chen L.L."/>
            <person name="Kuo C.H."/>
        </authorList>
    </citation>
    <scope>NUCLEOTIDE SEQUENCE [LARGE SCALE GENOMIC DNA]</scope>
    <source>
        <strain evidence="21">EA-1</strain>
    </source>
</reference>
<evidence type="ECO:0000256" key="15">
    <source>
        <dbReference type="ARBA" id="ARBA00048238"/>
    </source>
</evidence>
<comment type="similarity">
    <text evidence="17">Belongs to the NnrD/CARKD family.</text>
</comment>
<keyword evidence="11 18" id="KW-0413">Isomerase</keyword>
<comment type="function">
    <text evidence="17">Catalyzes the dehydration of the S-form of NAD(P)HX at the expense of ADP, which is converted to AMP. Together with NAD(P)HX epimerase, which catalyzes the epimerization of the S- and R-forms, the enzyme allows the repair of both epimers of NAD(P)HX, a damaged form of NAD(P)H that is a result of enzymatic or heat-dependent hydration.</text>
</comment>
<dbReference type="Gene3D" id="3.40.1190.20">
    <property type="match status" value="1"/>
</dbReference>
<comment type="catalytic activity">
    <reaction evidence="15 17 18">
        <text>(6S)-NADHX + ADP = AMP + phosphate + NADH + H(+)</text>
        <dbReference type="Rhea" id="RHEA:32223"/>
        <dbReference type="ChEBI" id="CHEBI:15378"/>
        <dbReference type="ChEBI" id="CHEBI:43474"/>
        <dbReference type="ChEBI" id="CHEBI:57945"/>
        <dbReference type="ChEBI" id="CHEBI:64074"/>
        <dbReference type="ChEBI" id="CHEBI:456215"/>
        <dbReference type="ChEBI" id="CHEBI:456216"/>
        <dbReference type="EC" id="4.2.1.136"/>
    </reaction>
</comment>
<dbReference type="SUPFAM" id="SSF53613">
    <property type="entry name" value="Ribokinase-like"/>
    <property type="match status" value="1"/>
</dbReference>
<dbReference type="InterPro" id="IPR004443">
    <property type="entry name" value="YjeF_N_dom"/>
</dbReference>
<keyword evidence="7 17" id="KW-0067">ATP-binding</keyword>
<dbReference type="GO" id="GO:0005524">
    <property type="term" value="F:ATP binding"/>
    <property type="evidence" value="ECO:0007669"/>
    <property type="project" value="UniProtKB-UniRule"/>
</dbReference>
<evidence type="ECO:0000256" key="3">
    <source>
        <dbReference type="ARBA" id="ARBA00006001"/>
    </source>
</evidence>
<dbReference type="CDD" id="cd01171">
    <property type="entry name" value="YXKO-related"/>
    <property type="match status" value="1"/>
</dbReference>
<comment type="function">
    <text evidence="14 18">Bifunctional enzyme that catalyzes the epimerization of the S- and R-forms of NAD(P)HX and the dehydration of the S-form of NAD(P)HX at the expense of ADP, which is converted to AMP. This allows the repair of both epimers of NAD(P)HX, a damaged form of NAD(P)H that is a result of enzymatic or heat-dependent hydration.</text>
</comment>
<evidence type="ECO:0000256" key="8">
    <source>
        <dbReference type="ARBA" id="ARBA00022857"/>
    </source>
</evidence>
<dbReference type="GO" id="GO:0052856">
    <property type="term" value="F:NAD(P)HX epimerase activity"/>
    <property type="evidence" value="ECO:0007669"/>
    <property type="project" value="UniProtKB-EC"/>
</dbReference>
<evidence type="ECO:0000256" key="2">
    <source>
        <dbReference type="ARBA" id="ARBA00000909"/>
    </source>
</evidence>
<dbReference type="eggNOG" id="COG0062">
    <property type="taxonomic scope" value="Bacteria"/>
</dbReference>
<keyword evidence="5 18" id="KW-0479">Metal-binding</keyword>
<evidence type="ECO:0000256" key="10">
    <source>
        <dbReference type="ARBA" id="ARBA00023027"/>
    </source>
</evidence>
<dbReference type="GO" id="GO:0046872">
    <property type="term" value="F:metal ion binding"/>
    <property type="evidence" value="ECO:0007669"/>
    <property type="project" value="UniProtKB-UniRule"/>
</dbReference>
<dbReference type="GO" id="GO:0046496">
    <property type="term" value="P:nicotinamide nucleotide metabolic process"/>
    <property type="evidence" value="ECO:0007669"/>
    <property type="project" value="UniProtKB-UniRule"/>
</dbReference>
<dbReference type="InterPro" id="IPR036652">
    <property type="entry name" value="YjeF_N_dom_sf"/>
</dbReference>
<keyword evidence="8 17" id="KW-0521">NADP</keyword>
<dbReference type="Pfam" id="PF03853">
    <property type="entry name" value="YjeF_N"/>
    <property type="match status" value="1"/>
</dbReference>
<dbReference type="HOGENOM" id="CLU_024853_4_1_14"/>
<comment type="catalytic activity">
    <reaction evidence="2 18">
        <text>(6R)-NADPHX = (6S)-NADPHX</text>
        <dbReference type="Rhea" id="RHEA:32227"/>
        <dbReference type="ChEBI" id="CHEBI:64076"/>
        <dbReference type="ChEBI" id="CHEBI:64077"/>
        <dbReference type="EC" id="5.1.99.6"/>
    </reaction>
</comment>
<dbReference type="InterPro" id="IPR029056">
    <property type="entry name" value="Ribokinase-like"/>
</dbReference>
<feature type="binding site" evidence="17">
    <location>
        <position position="377"/>
    </location>
    <ligand>
        <name>(6S)-NADPHX</name>
        <dbReference type="ChEBI" id="CHEBI:64076"/>
    </ligand>
</feature>
<keyword evidence="21" id="KW-0808">Transferase</keyword>
<dbReference type="PIRSF" id="PIRSF017184">
    <property type="entry name" value="Nnr"/>
    <property type="match status" value="1"/>
</dbReference>
<dbReference type="Gene3D" id="3.40.50.10260">
    <property type="entry name" value="YjeF N-terminal domain"/>
    <property type="match status" value="1"/>
</dbReference>
<keyword evidence="9 18" id="KW-0630">Potassium</keyword>
<dbReference type="GO" id="GO:0016301">
    <property type="term" value="F:kinase activity"/>
    <property type="evidence" value="ECO:0007669"/>
    <property type="project" value="UniProtKB-KW"/>
</dbReference>
<dbReference type="eggNOG" id="COG0063">
    <property type="taxonomic scope" value="Bacteria"/>
</dbReference>
<organism evidence="21 22">
    <name type="scientific">Spiroplasma syrphidicola EA-1</name>
    <dbReference type="NCBI Taxonomy" id="1276229"/>
    <lineage>
        <taxon>Bacteria</taxon>
        <taxon>Bacillati</taxon>
        <taxon>Mycoplasmatota</taxon>
        <taxon>Mollicutes</taxon>
        <taxon>Entomoplasmatales</taxon>
        <taxon>Spiroplasmataceae</taxon>
        <taxon>Spiroplasma</taxon>
    </lineage>
</organism>
<keyword evidence="22" id="KW-1185">Reference proteome</keyword>
<keyword evidence="13" id="KW-0511">Multifunctional enzyme</keyword>
<feature type="domain" description="YjeF N-terminal" evidence="20">
    <location>
        <begin position="10"/>
        <end position="220"/>
    </location>
</feature>
<evidence type="ECO:0000256" key="17">
    <source>
        <dbReference type="HAMAP-Rule" id="MF_01965"/>
    </source>
</evidence>
<evidence type="ECO:0000256" key="6">
    <source>
        <dbReference type="ARBA" id="ARBA00022741"/>
    </source>
</evidence>
<dbReference type="PANTHER" id="PTHR12592">
    <property type="entry name" value="ATP-DEPENDENT (S)-NAD(P)H-HYDRATE DEHYDRATASE FAMILY MEMBER"/>
    <property type="match status" value="1"/>
</dbReference>
<comment type="subunit">
    <text evidence="17">Homotetramer.</text>
</comment>
<comment type="catalytic activity">
    <reaction evidence="1 18">
        <text>(6R)-NADHX = (6S)-NADHX</text>
        <dbReference type="Rhea" id="RHEA:32215"/>
        <dbReference type="ChEBI" id="CHEBI:64074"/>
        <dbReference type="ChEBI" id="CHEBI:64075"/>
        <dbReference type="EC" id="5.1.99.6"/>
    </reaction>
</comment>
<keyword evidence="6 17" id="KW-0547">Nucleotide-binding</keyword>
<comment type="similarity">
    <text evidence="3 18">In the N-terminal section; belongs to the NnrE/AIBP family.</text>
</comment>
<feature type="binding site" evidence="17">
    <location>
        <begin position="414"/>
        <end position="418"/>
    </location>
    <ligand>
        <name>AMP</name>
        <dbReference type="ChEBI" id="CHEBI:456215"/>
    </ligand>
</feature>
<dbReference type="InterPro" id="IPR000631">
    <property type="entry name" value="CARKD"/>
</dbReference>
<dbReference type="NCBIfam" id="TIGR00196">
    <property type="entry name" value="yjeF_cterm"/>
    <property type="match status" value="1"/>
</dbReference>
<dbReference type="Pfam" id="PF01256">
    <property type="entry name" value="Carb_kinase"/>
    <property type="match status" value="1"/>
</dbReference>
<dbReference type="HAMAP" id="MF_01965">
    <property type="entry name" value="NADHX_dehydratase"/>
    <property type="match status" value="1"/>
</dbReference>
<dbReference type="EMBL" id="CP005078">
    <property type="protein sequence ID" value="AGM26274.1"/>
    <property type="molecule type" value="Genomic_DNA"/>
</dbReference>
<dbReference type="EC" id="4.2.1.136" evidence="17"/>
<evidence type="ECO:0000313" key="21">
    <source>
        <dbReference type="EMBL" id="AGM26274.1"/>
    </source>
</evidence>
<evidence type="ECO:0000256" key="9">
    <source>
        <dbReference type="ARBA" id="ARBA00022958"/>
    </source>
</evidence>
<dbReference type="KEGG" id="ssyr:SSYRP_v1c06840"/>
<evidence type="ECO:0000313" key="22">
    <source>
        <dbReference type="Proteomes" id="UP000013963"/>
    </source>
</evidence>
<dbReference type="RefSeq" id="WP_016340917.1">
    <property type="nucleotide sequence ID" value="NC_021284.1"/>
</dbReference>
<comment type="similarity">
    <text evidence="4 18">In the C-terminal section; belongs to the NnrD/CARKD family.</text>
</comment>
<protein>
    <recommendedName>
        <fullName evidence="17">ADP-dependent (S)-NAD(P)H-hydrate dehydratase</fullName>
        <ecNumber evidence="17">4.2.1.136</ecNumber>
    </recommendedName>
    <alternativeName>
        <fullName evidence="17">ADP-dependent NAD(P)HX dehydratase</fullName>
    </alternativeName>
</protein>
<feature type="binding site" evidence="17">
    <location>
        <position position="266"/>
    </location>
    <ligand>
        <name>(6S)-NADPHX</name>
        <dbReference type="ChEBI" id="CHEBI:64076"/>
    </ligand>
</feature>
<dbReference type="PROSITE" id="PS51383">
    <property type="entry name" value="YJEF_C_3"/>
    <property type="match status" value="1"/>
</dbReference>
<feature type="binding site" evidence="17">
    <location>
        <position position="328"/>
    </location>
    <ligand>
        <name>(6S)-NADPHX</name>
        <dbReference type="ChEBI" id="CHEBI:64076"/>
    </ligand>
</feature>
<evidence type="ECO:0000256" key="1">
    <source>
        <dbReference type="ARBA" id="ARBA00000013"/>
    </source>
</evidence>
<comment type="cofactor">
    <cofactor evidence="17">
        <name>Mg(2+)</name>
        <dbReference type="ChEBI" id="CHEBI:18420"/>
    </cofactor>
</comment>